<proteinExistence type="predicted"/>
<keyword evidence="2" id="KW-1185">Reference proteome</keyword>
<reference evidence="1 2" key="1">
    <citation type="journal article" date="2018" name="Sci. Rep.">
        <title>Comparative analysis of the Pocillopora damicornis genome highlights role of immune system in coral evolution.</title>
        <authorList>
            <person name="Cunning R."/>
            <person name="Bay R.A."/>
            <person name="Gillette P."/>
            <person name="Baker A.C."/>
            <person name="Traylor-Knowles N."/>
        </authorList>
    </citation>
    <scope>NUCLEOTIDE SEQUENCE [LARGE SCALE GENOMIC DNA]</scope>
    <source>
        <strain evidence="1">RSMAS</strain>
        <tissue evidence="1">Whole animal</tissue>
    </source>
</reference>
<organism evidence="1 2">
    <name type="scientific">Pocillopora damicornis</name>
    <name type="common">Cauliflower coral</name>
    <name type="synonym">Millepora damicornis</name>
    <dbReference type="NCBI Taxonomy" id="46731"/>
    <lineage>
        <taxon>Eukaryota</taxon>
        <taxon>Metazoa</taxon>
        <taxon>Cnidaria</taxon>
        <taxon>Anthozoa</taxon>
        <taxon>Hexacorallia</taxon>
        <taxon>Scleractinia</taxon>
        <taxon>Astrocoeniina</taxon>
        <taxon>Pocilloporidae</taxon>
        <taxon>Pocillopora</taxon>
    </lineage>
</organism>
<gene>
    <name evidence="1" type="ORF">pdam_00024432</name>
</gene>
<accession>A0A3M6TMH2</accession>
<feature type="non-terminal residue" evidence="1">
    <location>
        <position position="65"/>
    </location>
</feature>
<sequence length="65" mass="7558">MAIDIFDNAIVLIPVHLPGNWALGVFYQRRLFTDKFFVVDVIRKVISCWDSLKQCAPPTKFFENI</sequence>
<comment type="caution">
    <text evidence="1">The sequence shown here is derived from an EMBL/GenBank/DDBJ whole genome shotgun (WGS) entry which is preliminary data.</text>
</comment>
<evidence type="ECO:0000313" key="2">
    <source>
        <dbReference type="Proteomes" id="UP000275408"/>
    </source>
</evidence>
<dbReference type="AlphaFoldDB" id="A0A3M6TMH2"/>
<name>A0A3M6TMH2_POCDA</name>
<dbReference type="EMBL" id="RCHS01003345">
    <property type="protein sequence ID" value="RMX42518.1"/>
    <property type="molecule type" value="Genomic_DNA"/>
</dbReference>
<dbReference type="Proteomes" id="UP000275408">
    <property type="component" value="Unassembled WGS sequence"/>
</dbReference>
<evidence type="ECO:0000313" key="1">
    <source>
        <dbReference type="EMBL" id="RMX42518.1"/>
    </source>
</evidence>
<protein>
    <submittedName>
        <fullName evidence="1">Uncharacterized protein</fullName>
    </submittedName>
</protein>